<evidence type="ECO:0008006" key="4">
    <source>
        <dbReference type="Google" id="ProtNLM"/>
    </source>
</evidence>
<feature type="compositionally biased region" description="Gly residues" evidence="1">
    <location>
        <begin position="275"/>
        <end position="289"/>
    </location>
</feature>
<keyword evidence="3" id="KW-1185">Reference proteome</keyword>
<feature type="compositionally biased region" description="Gly residues" evidence="1">
    <location>
        <begin position="205"/>
        <end position="219"/>
    </location>
</feature>
<gene>
    <name evidence="2" type="ORF">RI060_07650</name>
</gene>
<reference evidence="2 3" key="1">
    <citation type="submission" date="2023-09" db="EMBL/GenBank/DDBJ databases">
        <title>The genome sequence of Streptomyces anthocyanicus.</title>
        <authorList>
            <person name="Mo P."/>
        </authorList>
    </citation>
    <scope>NUCLEOTIDE SEQUENCE [LARGE SCALE GENOMIC DNA]</scope>
    <source>
        <strain evidence="2 3">JCM 4387</strain>
    </source>
</reference>
<feature type="region of interest" description="Disordered" evidence="1">
    <location>
        <begin position="184"/>
        <end position="338"/>
    </location>
</feature>
<feature type="compositionally biased region" description="Basic and acidic residues" evidence="1">
    <location>
        <begin position="451"/>
        <end position="473"/>
    </location>
</feature>
<organism evidence="2 3">
    <name type="scientific">Streptomyces violaceus</name>
    <name type="common">Streptomyces venezuelae</name>
    <dbReference type="NCBI Taxonomy" id="1936"/>
    <lineage>
        <taxon>Bacteria</taxon>
        <taxon>Bacillati</taxon>
        <taxon>Actinomycetota</taxon>
        <taxon>Actinomycetes</taxon>
        <taxon>Kitasatosporales</taxon>
        <taxon>Streptomycetaceae</taxon>
        <taxon>Streptomyces</taxon>
    </lineage>
</organism>
<proteinExistence type="predicted"/>
<evidence type="ECO:0000256" key="1">
    <source>
        <dbReference type="SAM" id="MobiDB-lite"/>
    </source>
</evidence>
<feature type="region of interest" description="Disordered" evidence="1">
    <location>
        <begin position="400"/>
        <end position="521"/>
    </location>
</feature>
<feature type="compositionally biased region" description="Low complexity" evidence="1">
    <location>
        <begin position="421"/>
        <end position="433"/>
    </location>
</feature>
<feature type="compositionally biased region" description="Pro residues" evidence="1">
    <location>
        <begin position="488"/>
        <end position="499"/>
    </location>
</feature>
<dbReference type="EMBL" id="CP134213">
    <property type="protein sequence ID" value="WND17227.1"/>
    <property type="molecule type" value="Genomic_DNA"/>
</dbReference>
<evidence type="ECO:0000313" key="3">
    <source>
        <dbReference type="Proteomes" id="UP001249394"/>
    </source>
</evidence>
<feature type="compositionally biased region" description="Gly residues" evidence="1">
    <location>
        <begin position="321"/>
        <end position="338"/>
    </location>
</feature>
<accession>A0ABY9U8J7</accession>
<evidence type="ECO:0000313" key="2">
    <source>
        <dbReference type="EMBL" id="WND17227.1"/>
    </source>
</evidence>
<sequence length="746" mass="74558">MAADQLPGRVREFAQYLDGLLARLDPSGGWCAVFWQRDPEGMRACLDGHEMPPWDVVEALLQDLAGQYGPGGAGPETERAWSLHAAALTAYDARPGGRDALGDRLDVMLREQRYAAERQADLSRLLASAATREQADALRIDLAWAHDDHERARARCAELRGRMAHLDRRDRGAAAFFEGRGVAAGPGDVSGARSEGAPVDAPGEFGSGVGAGAGRGGAASGRPEGVRGGAASGRAAGVRGQEAPGAAAGVRGQEAPGAARGLRGGEASGAAAAVSGGGAPTGAPHGGAGPSRPADVFDGARPAAGAPASGGGAPADDFRASGGGAPADGSRASGGGTAEGGAGVFGRGGAAGGVGVFGDGAADSGVGAFGDGAAEGGVRAHGGGANEGGVRAHGGGAAEGGVRAYGDGRPAAGASPRAQRAPGGPSAPGTPAEPWHPAQQQPASGTVGGAGRHDTRHAAAGPEPERDAHEHPAGRAVPPDAGGTLTPFPAPEPPAPQQPTPKQRKRRRGSARFAGMDEEEATPVVVPPAAVPTLPDPAPVTGRTRRGARFAGAAEEAAVQHVEPQGGAGGAADRTEVARTVEALARLRAEGRSGEAHALLVELTSSAPARFPLLAGELERAGLGADWQTLLWEAASLPAGRLVAAADALGAAGRVGDGQQILRQGVARPPIEVGEAVLSLVAEGRHREVRALLDAYVRARTPEEAARSAEPDPGRLVPLLLEAAQGVSDERRWDLVHALRVAGFPA</sequence>
<dbReference type="Proteomes" id="UP001249394">
    <property type="component" value="Chromosome"/>
</dbReference>
<name>A0ABY9U8J7_STRVL</name>
<protein>
    <recommendedName>
        <fullName evidence="4">UL36 very large tegument protein</fullName>
    </recommendedName>
</protein>